<dbReference type="AlphaFoldDB" id="A0A0L0UY36"/>
<proteinExistence type="predicted"/>
<keyword evidence="2" id="KW-1185">Reference proteome</keyword>
<sequence length="795" mass="90063">MVEIKPQDQELGFDGRSIEQFLDSYQSAAELDGASEYDMAHQICFFLRTEELMDVVEVMDGYDDHNWTKLKASMLAYWGRTGVAQFDEQDLEDLLHYWSEKESITPAEDYPFFCKSFETIVSFLLRNNDRIGPEEIQDLCYEAFSAVLKSVHRSSSDFILNRNNHEIDYQATTNSSSLLEPCTTFSKDVIATTSVPKFDERSLDAEPEPLERPMEDPQEVTVSLFPLMPPPTQCSLFQSEACVEEDVKNNHLNALDVGQHEFLHPKVPDIRIFGSLTINPLVKEEKKTLAPRHQVKKTLEDSMVSFGYLVSGHNISASDSHSSYPIDLLHEERGEDHNYFIDQPDPLSYSFETQTQDKNLDEELNIRFPVNLKFFPSDRVVPPKGSLCVENKLPLFCSKEEDTLFSNHFTELNLKKDQDLLFQDLPQDPLRDKNKLLLFHLMKNTHPFPESVSPFQVRLRDDDKLSCSKLGRKKEAKWRNWGTKVSPPNCTSPWSDTPFVVKTLSHAMYVSKTLLLPLLFNSALLGQIAALLLKEKAPATQSIQGLNTQQYLLVQSLSSNQDLDCQSPISGSRFNGVGHIRLFIFVKLHSPTTRFTRNQKTPPFPHHTFLLTEHQQAQSPEINQAFDLSNFSFPPLRPLVACKTQKSNHLAIDSIKTIPPSLDVLSFCGSFNRHLNSSFQGTFIDLFATIASDSISLFDLSGGRGLAWNRSGIAPHHVFPSEDHLRNEDKLPSFYWNSSGSLPEEALQQRKFKQTGGSSFAVVNNQSWEEIQSRLGTACKLGRDVVSKPGLGLNS</sequence>
<comment type="caution">
    <text evidence="1">The sequence shown here is derived from an EMBL/GenBank/DDBJ whole genome shotgun (WGS) entry which is preliminary data.</text>
</comment>
<organism evidence="1 2">
    <name type="scientific">Puccinia striiformis f. sp. tritici PST-78</name>
    <dbReference type="NCBI Taxonomy" id="1165861"/>
    <lineage>
        <taxon>Eukaryota</taxon>
        <taxon>Fungi</taxon>
        <taxon>Dikarya</taxon>
        <taxon>Basidiomycota</taxon>
        <taxon>Pucciniomycotina</taxon>
        <taxon>Pucciniomycetes</taxon>
        <taxon>Pucciniales</taxon>
        <taxon>Pucciniaceae</taxon>
        <taxon>Puccinia</taxon>
    </lineage>
</organism>
<gene>
    <name evidence="1" type="ORF">PSTG_14928</name>
</gene>
<accession>A0A0L0UY36</accession>
<protein>
    <submittedName>
        <fullName evidence="1">Uncharacterized protein</fullName>
    </submittedName>
</protein>
<dbReference type="Proteomes" id="UP000054564">
    <property type="component" value="Unassembled WGS sequence"/>
</dbReference>
<dbReference type="EMBL" id="AJIL01000193">
    <property type="protein sequence ID" value="KNE91664.1"/>
    <property type="molecule type" value="Genomic_DNA"/>
</dbReference>
<name>A0A0L0UY36_9BASI</name>
<evidence type="ECO:0000313" key="2">
    <source>
        <dbReference type="Proteomes" id="UP000054564"/>
    </source>
</evidence>
<reference evidence="2" key="1">
    <citation type="submission" date="2014-03" db="EMBL/GenBank/DDBJ databases">
        <title>The Genome Sequence of Puccinia striiformis f. sp. tritici PST-78.</title>
        <authorList>
            <consortium name="The Broad Institute Genome Sequencing Platform"/>
            <person name="Cuomo C."/>
            <person name="Hulbert S."/>
            <person name="Chen X."/>
            <person name="Walker B."/>
            <person name="Young S.K."/>
            <person name="Zeng Q."/>
            <person name="Gargeya S."/>
            <person name="Fitzgerald M."/>
            <person name="Haas B."/>
            <person name="Abouelleil A."/>
            <person name="Alvarado L."/>
            <person name="Arachchi H.M."/>
            <person name="Berlin A.M."/>
            <person name="Chapman S.B."/>
            <person name="Goldberg J."/>
            <person name="Griggs A."/>
            <person name="Gujja S."/>
            <person name="Hansen M."/>
            <person name="Howarth C."/>
            <person name="Imamovic A."/>
            <person name="Larimer J."/>
            <person name="McCowan C."/>
            <person name="Montmayeur A."/>
            <person name="Murphy C."/>
            <person name="Neiman D."/>
            <person name="Pearson M."/>
            <person name="Priest M."/>
            <person name="Roberts A."/>
            <person name="Saif S."/>
            <person name="Shea T."/>
            <person name="Sisk P."/>
            <person name="Sykes S."/>
            <person name="Wortman J."/>
            <person name="Nusbaum C."/>
            <person name="Birren B."/>
        </authorList>
    </citation>
    <scope>NUCLEOTIDE SEQUENCE [LARGE SCALE GENOMIC DNA]</scope>
    <source>
        <strain evidence="2">race PST-78</strain>
    </source>
</reference>
<evidence type="ECO:0000313" key="1">
    <source>
        <dbReference type="EMBL" id="KNE91664.1"/>
    </source>
</evidence>
<dbReference type="STRING" id="1165861.A0A0L0UY36"/>